<organism evidence="1">
    <name type="scientific">marine metagenome</name>
    <dbReference type="NCBI Taxonomy" id="408172"/>
    <lineage>
        <taxon>unclassified sequences</taxon>
        <taxon>metagenomes</taxon>
        <taxon>ecological metagenomes</taxon>
    </lineage>
</organism>
<proteinExistence type="predicted"/>
<sequence length="276" mass="31052">MLRQANNFFWNRVSLIMILGIFLLACPGETPEPELEIPILQTQFTFHQDVNKLYFGLETETVYNDQQLSSVSVLWFGTDQGNTPDSLTLVDDGSRGDILSSDHIYALKIDNDPGVILNTLGNDSGNVYIHYIVTFGDEIVSEPDSFEIGNLIPKILAVIFPDSMLHPTEANYYAIDSIFVNVFDPNGLNDIRSCYLMFQKPDGSYANNGEPIYLFDDGNKSEDNISIWDRTANDGVFSRLITIGNENPLGKYYATFYLNDWAGLFTSEIDSLVVYE</sequence>
<dbReference type="PROSITE" id="PS51257">
    <property type="entry name" value="PROKAR_LIPOPROTEIN"/>
    <property type="match status" value="1"/>
</dbReference>
<protein>
    <submittedName>
        <fullName evidence="1">Uncharacterized protein</fullName>
    </submittedName>
</protein>
<evidence type="ECO:0000313" key="1">
    <source>
        <dbReference type="EMBL" id="SUZ53302.1"/>
    </source>
</evidence>
<gene>
    <name evidence="1" type="ORF">METZ01_LOCUS6156</name>
</gene>
<name>A0A381NFF8_9ZZZZ</name>
<reference evidence="1" key="1">
    <citation type="submission" date="2018-05" db="EMBL/GenBank/DDBJ databases">
        <authorList>
            <person name="Lanie J.A."/>
            <person name="Ng W.-L."/>
            <person name="Kazmierczak K.M."/>
            <person name="Andrzejewski T.M."/>
            <person name="Davidsen T.M."/>
            <person name="Wayne K.J."/>
            <person name="Tettelin H."/>
            <person name="Glass J.I."/>
            <person name="Rusch D."/>
            <person name="Podicherti R."/>
            <person name="Tsui H.-C.T."/>
            <person name="Winkler M.E."/>
        </authorList>
    </citation>
    <scope>NUCLEOTIDE SEQUENCE</scope>
</reference>
<dbReference type="AlphaFoldDB" id="A0A381NFF8"/>
<accession>A0A381NFF8</accession>
<dbReference type="EMBL" id="UINC01000324">
    <property type="protein sequence ID" value="SUZ53302.1"/>
    <property type="molecule type" value="Genomic_DNA"/>
</dbReference>